<dbReference type="eggNOG" id="ENOG502QSWW">
    <property type="taxonomic scope" value="Eukaryota"/>
</dbReference>
<dbReference type="Gramene" id="LPERR11G16280.4">
    <property type="protein sequence ID" value="LPERR11G16280.4"/>
    <property type="gene ID" value="LPERR11G16280"/>
</dbReference>
<feature type="transmembrane region" description="Helical" evidence="2">
    <location>
        <begin position="404"/>
        <end position="423"/>
    </location>
</feature>
<feature type="compositionally biased region" description="Polar residues" evidence="1">
    <location>
        <begin position="806"/>
        <end position="820"/>
    </location>
</feature>
<dbReference type="InterPro" id="IPR025315">
    <property type="entry name" value="DUF4220"/>
</dbReference>
<reference evidence="4 5" key="1">
    <citation type="submission" date="2012-08" db="EMBL/GenBank/DDBJ databases">
        <title>Oryza genome evolution.</title>
        <authorList>
            <person name="Wing R.A."/>
        </authorList>
    </citation>
    <scope>NUCLEOTIDE SEQUENCE</scope>
</reference>
<evidence type="ECO:0000256" key="1">
    <source>
        <dbReference type="SAM" id="MobiDB-lite"/>
    </source>
</evidence>
<feature type="transmembrane region" description="Helical" evidence="2">
    <location>
        <begin position="217"/>
        <end position="237"/>
    </location>
</feature>
<keyword evidence="2" id="KW-1133">Transmembrane helix</keyword>
<dbReference type="Pfam" id="PF04578">
    <property type="entry name" value="DUF594"/>
    <property type="match status" value="1"/>
</dbReference>
<feature type="region of interest" description="Disordered" evidence="1">
    <location>
        <begin position="802"/>
        <end position="837"/>
    </location>
</feature>
<accession>A0A0D9XU82</accession>
<name>A0A0D9XU82_9ORYZ</name>
<keyword evidence="5" id="KW-1185">Reference proteome</keyword>
<keyword evidence="2" id="KW-0472">Membrane</keyword>
<feature type="domain" description="DUF4220" evidence="3">
    <location>
        <begin position="143"/>
        <end position="493"/>
    </location>
</feature>
<keyword evidence="2" id="KW-0812">Transmembrane</keyword>
<reference evidence="5" key="2">
    <citation type="submission" date="2013-12" db="EMBL/GenBank/DDBJ databases">
        <authorList>
            <person name="Yu Y."/>
            <person name="Lee S."/>
            <person name="de Baynast K."/>
            <person name="Wissotski M."/>
            <person name="Liu L."/>
            <person name="Talag J."/>
            <person name="Goicoechea J."/>
            <person name="Angelova A."/>
            <person name="Jetty R."/>
            <person name="Kudrna D."/>
            <person name="Golser W."/>
            <person name="Rivera L."/>
            <person name="Zhang J."/>
            <person name="Wing R."/>
        </authorList>
    </citation>
    <scope>NUCLEOTIDE SEQUENCE</scope>
</reference>
<dbReference type="Proteomes" id="UP000032180">
    <property type="component" value="Chromosome 11"/>
</dbReference>
<evidence type="ECO:0000313" key="5">
    <source>
        <dbReference type="Proteomes" id="UP000032180"/>
    </source>
</evidence>
<dbReference type="Pfam" id="PF13968">
    <property type="entry name" value="DUF4220"/>
    <property type="match status" value="1"/>
</dbReference>
<evidence type="ECO:0000259" key="3">
    <source>
        <dbReference type="Pfam" id="PF13968"/>
    </source>
</evidence>
<proteinExistence type="predicted"/>
<dbReference type="AlphaFoldDB" id="A0A0D9XU82"/>
<sequence>MQTSSGGSQAKSRVRAVGADSLFFGSMKRWQQWWIRRARPLAAEVAHSPNPDPEWGGEWREGKVRERKGPVVILTTHFSVGKLKMSPGALIANFLIKWNLESYVLLRIRVIMAILTALYLMLFLSSAFFRRMYRPMLKFLDPVADVILVYILGAMQAAPFNYHLFPAWALILISLRSSLHGRSSSGTLFELRNILKLLAVAYMNLTRGPKLGRLPFWLFWSLMALNFFYKILAQHIASKSLWNGRSSELLQEYMGANDNKNNFNPEICNPETMKGYKYLVYGESQQSRKSAHILNIESLRSLVTLDKIWRCDNGLLLTSINKQGNNMKDMTLAFALSRLLRCRLEGATLHEVPVYMTRKLISKRIHSDNPEKELLGILELDVEFLRDSLHSSYPMIFCRGLHSLFFTLMSSLVKLCMATWLFADFSREHFPKSVQDRGFWARYSYFLHSIGFDSVINMVALYIIMNVECCRMFNYLKSKWAKLIAVCNFVNFRNRWLNYVIVKLPAKNGERNIFTRQHVFLQPFNSRMSEWKLNSCILERYGNASKVRSEGKTAKNVEAAVIQALRSMDLEGNALSRDLPLPRVSDRAEHYWLAYLAEVPSCSRVILVWHIATSLCEIKLAKDHSVNLTAKSRLSSSLVDKRTLTDELQKAYTVSNCLSRYCLYLLVSKPKLLPETILMSKKAFQDAVQCAREMLKGCGSVQSIYEKLMEGEQEALATAPGANVLQQGAILANALINNEDQTCCWEILSEVWAHLIVHIAPSSDAAAHAEDLKSDHEFITDIWALFCHCGIEKSELWQQKKGADSGNFTPEPANQSSNVADTHVQEAVASNPPAARSREIHEASLLLACPET</sequence>
<protein>
    <recommendedName>
        <fullName evidence="3">DUF4220 domain-containing protein</fullName>
    </recommendedName>
</protein>
<dbReference type="PANTHER" id="PTHR31325">
    <property type="entry name" value="OS01G0798800 PROTEIN-RELATED"/>
    <property type="match status" value="1"/>
</dbReference>
<evidence type="ECO:0000313" key="4">
    <source>
        <dbReference type="EnsemblPlants" id="LPERR11G16280.4"/>
    </source>
</evidence>
<feature type="transmembrane region" description="Helical" evidence="2">
    <location>
        <begin position="110"/>
        <end position="129"/>
    </location>
</feature>
<feature type="transmembrane region" description="Helical" evidence="2">
    <location>
        <begin position="443"/>
        <end position="464"/>
    </location>
</feature>
<dbReference type="EnsemblPlants" id="LPERR11G16280.4">
    <property type="protein sequence ID" value="LPERR11G16280.4"/>
    <property type="gene ID" value="LPERR11G16280"/>
</dbReference>
<dbReference type="STRING" id="77586.A0A0D9XU82"/>
<evidence type="ECO:0000256" key="2">
    <source>
        <dbReference type="SAM" id="Phobius"/>
    </source>
</evidence>
<reference evidence="4" key="3">
    <citation type="submission" date="2015-04" db="UniProtKB">
        <authorList>
            <consortium name="EnsemblPlants"/>
        </authorList>
    </citation>
    <scope>IDENTIFICATION</scope>
</reference>
<dbReference type="InterPro" id="IPR007658">
    <property type="entry name" value="DUF594"/>
</dbReference>
<organism evidence="4 5">
    <name type="scientific">Leersia perrieri</name>
    <dbReference type="NCBI Taxonomy" id="77586"/>
    <lineage>
        <taxon>Eukaryota</taxon>
        <taxon>Viridiplantae</taxon>
        <taxon>Streptophyta</taxon>
        <taxon>Embryophyta</taxon>
        <taxon>Tracheophyta</taxon>
        <taxon>Spermatophyta</taxon>
        <taxon>Magnoliopsida</taxon>
        <taxon>Liliopsida</taxon>
        <taxon>Poales</taxon>
        <taxon>Poaceae</taxon>
        <taxon>BOP clade</taxon>
        <taxon>Oryzoideae</taxon>
        <taxon>Oryzeae</taxon>
        <taxon>Oryzinae</taxon>
        <taxon>Leersia</taxon>
    </lineage>
</organism>